<keyword evidence="2" id="KW-0808">Transferase</keyword>
<dbReference type="Gene3D" id="3.30.300.10">
    <property type="match status" value="1"/>
</dbReference>
<evidence type="ECO:0000256" key="1">
    <source>
        <dbReference type="ARBA" id="ARBA00022563"/>
    </source>
</evidence>
<reference evidence="10" key="1">
    <citation type="submission" date="2023-06" db="EMBL/GenBank/DDBJ databases">
        <authorList>
            <person name="Kurt Z."/>
        </authorList>
    </citation>
    <scope>NUCLEOTIDE SEQUENCE</scope>
</reference>
<evidence type="ECO:0000256" key="4">
    <source>
        <dbReference type="ARBA" id="ARBA00022741"/>
    </source>
</evidence>
<evidence type="ECO:0000256" key="7">
    <source>
        <dbReference type="ARBA" id="ARBA00022958"/>
    </source>
</evidence>
<dbReference type="GO" id="GO:0005524">
    <property type="term" value="F:ATP binding"/>
    <property type="evidence" value="ECO:0007669"/>
    <property type="project" value="UniProtKB-KW"/>
</dbReference>
<evidence type="ECO:0000259" key="9">
    <source>
        <dbReference type="Pfam" id="PF02773"/>
    </source>
</evidence>
<dbReference type="InterPro" id="IPR002133">
    <property type="entry name" value="S-AdoMet_synthetase"/>
</dbReference>
<keyword evidence="8" id="KW-0812">Transmembrane</keyword>
<dbReference type="Pfam" id="PF02773">
    <property type="entry name" value="S-AdoMet_synt_C"/>
    <property type="match status" value="1"/>
</dbReference>
<evidence type="ECO:0000313" key="12">
    <source>
        <dbReference type="Proteomes" id="UP001642409"/>
    </source>
</evidence>
<dbReference type="GO" id="GO:0006730">
    <property type="term" value="P:one-carbon metabolic process"/>
    <property type="evidence" value="ECO:0007669"/>
    <property type="project" value="UniProtKB-KW"/>
</dbReference>
<dbReference type="Proteomes" id="UP001642409">
    <property type="component" value="Unassembled WGS sequence"/>
</dbReference>
<evidence type="ECO:0000313" key="10">
    <source>
        <dbReference type="EMBL" id="CAI9959769.1"/>
    </source>
</evidence>
<accession>A0AA86UKY9</accession>
<dbReference type="SUPFAM" id="SSF55973">
    <property type="entry name" value="S-adenosylmethionine synthetase"/>
    <property type="match status" value="1"/>
</dbReference>
<dbReference type="EMBL" id="CATOUU010000924">
    <property type="protein sequence ID" value="CAI9959769.1"/>
    <property type="molecule type" value="Genomic_DNA"/>
</dbReference>
<keyword evidence="4" id="KW-0547">Nucleotide-binding</keyword>
<proteinExistence type="predicted"/>
<feature type="transmembrane region" description="Helical" evidence="8">
    <location>
        <begin position="15"/>
        <end position="34"/>
    </location>
</feature>
<organism evidence="10">
    <name type="scientific">Hexamita inflata</name>
    <dbReference type="NCBI Taxonomy" id="28002"/>
    <lineage>
        <taxon>Eukaryota</taxon>
        <taxon>Metamonada</taxon>
        <taxon>Diplomonadida</taxon>
        <taxon>Hexamitidae</taxon>
        <taxon>Hexamitinae</taxon>
        <taxon>Hexamita</taxon>
    </lineage>
</organism>
<keyword evidence="1" id="KW-0554">One-carbon metabolism</keyword>
<evidence type="ECO:0000256" key="3">
    <source>
        <dbReference type="ARBA" id="ARBA00022723"/>
    </source>
</evidence>
<dbReference type="EMBL" id="CAXDID020000146">
    <property type="protein sequence ID" value="CAL6040593.1"/>
    <property type="molecule type" value="Genomic_DNA"/>
</dbReference>
<evidence type="ECO:0000256" key="8">
    <source>
        <dbReference type="SAM" id="Phobius"/>
    </source>
</evidence>
<reference evidence="11 12" key="2">
    <citation type="submission" date="2024-07" db="EMBL/GenBank/DDBJ databases">
        <authorList>
            <person name="Akdeniz Z."/>
        </authorList>
    </citation>
    <scope>NUCLEOTIDE SEQUENCE [LARGE SCALE GENOMIC DNA]</scope>
</reference>
<keyword evidence="7" id="KW-0630">Potassium</keyword>
<dbReference type="GO" id="GO:0004478">
    <property type="term" value="F:methionine adenosyltransferase activity"/>
    <property type="evidence" value="ECO:0007669"/>
    <property type="project" value="InterPro"/>
</dbReference>
<dbReference type="GO" id="GO:0046872">
    <property type="term" value="F:metal ion binding"/>
    <property type="evidence" value="ECO:0007669"/>
    <property type="project" value="UniProtKB-KW"/>
</dbReference>
<dbReference type="InterPro" id="IPR022636">
    <property type="entry name" value="S-AdoMet_synthetase_sfam"/>
</dbReference>
<sequence>MEDTRTDARFSQDTLQVFPTLLVATLTLLVLTIFNNRGKMGITSEEQLVKLIQDSFRLKPGHIVNDLDLKRPIFERISAYGHFGRTDLGEDICRWEQIKLI</sequence>
<feature type="domain" description="S-adenosylmethionine synthetase C-terminal" evidence="9">
    <location>
        <begin position="40"/>
        <end position="96"/>
    </location>
</feature>
<comment type="caution">
    <text evidence="10">The sequence shown here is derived from an EMBL/GenBank/DDBJ whole genome shotgun (WGS) entry which is preliminary data.</text>
</comment>
<keyword evidence="6" id="KW-0460">Magnesium</keyword>
<keyword evidence="8" id="KW-1133">Transmembrane helix</keyword>
<keyword evidence="8" id="KW-0472">Membrane</keyword>
<dbReference type="InterPro" id="IPR022630">
    <property type="entry name" value="S-AdoMet_synt_C"/>
</dbReference>
<dbReference type="GO" id="GO:0006556">
    <property type="term" value="P:S-adenosylmethionine biosynthetic process"/>
    <property type="evidence" value="ECO:0007669"/>
    <property type="project" value="InterPro"/>
</dbReference>
<evidence type="ECO:0000313" key="11">
    <source>
        <dbReference type="EMBL" id="CAL6040593.1"/>
    </source>
</evidence>
<keyword evidence="5" id="KW-0067">ATP-binding</keyword>
<gene>
    <name evidence="11" type="ORF">HINF_LOCUS38408</name>
    <name evidence="10" type="ORF">HINF_LOCUS47414</name>
</gene>
<evidence type="ECO:0000256" key="2">
    <source>
        <dbReference type="ARBA" id="ARBA00022679"/>
    </source>
</evidence>
<dbReference type="AlphaFoldDB" id="A0AA86UKY9"/>
<keyword evidence="3" id="KW-0479">Metal-binding</keyword>
<dbReference type="PANTHER" id="PTHR11964">
    <property type="entry name" value="S-ADENOSYLMETHIONINE SYNTHETASE"/>
    <property type="match status" value="1"/>
</dbReference>
<evidence type="ECO:0000256" key="6">
    <source>
        <dbReference type="ARBA" id="ARBA00022842"/>
    </source>
</evidence>
<name>A0AA86UKY9_9EUKA</name>
<protein>
    <submittedName>
        <fullName evidence="10">S-adenosylmethionine synthetase</fullName>
    </submittedName>
    <submittedName>
        <fullName evidence="11">S-adenosylmethionine_synthetase</fullName>
    </submittedName>
</protein>
<evidence type="ECO:0000256" key="5">
    <source>
        <dbReference type="ARBA" id="ARBA00022840"/>
    </source>
</evidence>
<keyword evidence="12" id="KW-1185">Reference proteome</keyword>